<dbReference type="AlphaFoldDB" id="A0A5C6SKL6"/>
<dbReference type="Proteomes" id="UP000321331">
    <property type="component" value="Unassembled WGS sequence"/>
</dbReference>
<accession>A0A5C6SKL6</accession>
<dbReference type="EMBL" id="VMNF01000012">
    <property type="protein sequence ID" value="TXB99274.1"/>
    <property type="molecule type" value="Genomic_DNA"/>
</dbReference>
<gene>
    <name evidence="1" type="ORF">FocTR4_00013283</name>
</gene>
<sequence>MLVLTQTGSSMVWRGVGSRSITSTGGLSHQLVPGLCLQSTKRNEILLAMRLHTPVEISTKKTFLQILAPPKMVPSALQARRVTQWSDIIVAASPDWGKRLKYTALRVRYFSPSCHLLAPVLSRVSHSVHPLGKCHEQDDLAALGCSRVTHTQRGFQARLPCSNRFRHIMSCCKPADAIPWHPTGAGEEVYF</sequence>
<organism evidence="1 2">
    <name type="scientific">Fusarium oxysporum f. sp. cubense</name>
    <dbReference type="NCBI Taxonomy" id="61366"/>
    <lineage>
        <taxon>Eukaryota</taxon>
        <taxon>Fungi</taxon>
        <taxon>Dikarya</taxon>
        <taxon>Ascomycota</taxon>
        <taxon>Pezizomycotina</taxon>
        <taxon>Sordariomycetes</taxon>
        <taxon>Hypocreomycetidae</taxon>
        <taxon>Hypocreales</taxon>
        <taxon>Nectriaceae</taxon>
        <taxon>Fusarium</taxon>
        <taxon>Fusarium oxysporum species complex</taxon>
    </lineage>
</organism>
<evidence type="ECO:0000313" key="2">
    <source>
        <dbReference type="Proteomes" id="UP000321331"/>
    </source>
</evidence>
<protein>
    <submittedName>
        <fullName evidence="1">Uncharacterized protein</fullName>
    </submittedName>
</protein>
<name>A0A5C6SKL6_FUSOC</name>
<evidence type="ECO:0000313" key="1">
    <source>
        <dbReference type="EMBL" id="TXB99274.1"/>
    </source>
</evidence>
<reference evidence="1 2" key="1">
    <citation type="submission" date="2019-07" db="EMBL/GenBank/DDBJ databases">
        <title>The First High-Quality Draft Genome Sequence of the Causal Agent of the Current Panama Disease Epidemic.</title>
        <authorList>
            <person name="Warmington R.J."/>
            <person name="Kay W."/>
            <person name="Jeffries A."/>
            <person name="Bebber D."/>
            <person name="Moore K."/>
            <person name="Studholme D.J."/>
        </authorList>
    </citation>
    <scope>NUCLEOTIDE SEQUENCE [LARGE SCALE GENOMIC DNA]</scope>
    <source>
        <strain evidence="1 2">TR4</strain>
    </source>
</reference>
<proteinExistence type="predicted"/>
<comment type="caution">
    <text evidence="1">The sequence shown here is derived from an EMBL/GenBank/DDBJ whole genome shotgun (WGS) entry which is preliminary data.</text>
</comment>